<gene>
    <name evidence="1" type="ORF">MML48_9g00006861</name>
</gene>
<organism evidence="1 2">
    <name type="scientific">Holotrichia oblita</name>
    <name type="common">Chafer beetle</name>
    <dbReference type="NCBI Taxonomy" id="644536"/>
    <lineage>
        <taxon>Eukaryota</taxon>
        <taxon>Metazoa</taxon>
        <taxon>Ecdysozoa</taxon>
        <taxon>Arthropoda</taxon>
        <taxon>Hexapoda</taxon>
        <taxon>Insecta</taxon>
        <taxon>Pterygota</taxon>
        <taxon>Neoptera</taxon>
        <taxon>Endopterygota</taxon>
        <taxon>Coleoptera</taxon>
        <taxon>Polyphaga</taxon>
        <taxon>Scarabaeiformia</taxon>
        <taxon>Scarabaeidae</taxon>
        <taxon>Melolonthinae</taxon>
        <taxon>Holotrichia</taxon>
    </lineage>
</organism>
<name>A0ACB9SQK9_HOLOL</name>
<comment type="caution">
    <text evidence="1">The sequence shown here is derived from an EMBL/GenBank/DDBJ whole genome shotgun (WGS) entry which is preliminary data.</text>
</comment>
<accession>A0ACB9SQK9</accession>
<evidence type="ECO:0000313" key="1">
    <source>
        <dbReference type="EMBL" id="KAI4455701.1"/>
    </source>
</evidence>
<keyword evidence="2" id="KW-1185">Reference proteome</keyword>
<dbReference type="EMBL" id="CM043023">
    <property type="protein sequence ID" value="KAI4455701.1"/>
    <property type="molecule type" value="Genomic_DNA"/>
</dbReference>
<sequence length="461" mass="54481">MQSIVCEEGLTEFIVLPERSQEEVTQDVELDSYKLNHLTTLLFLDLYKTYMKQVGSFKFKNLKKMYEEIAKELQSKAKQKILASHCENRWKHLERSYKKYVDNNKKTGRGRRDFEYANELTDILESKPYINPVLLLSSETVHSVNDKENSQSPTTSQNSTIVIKSNEHPASEANLNIAQSSRPLTASRKEKYQNKKVRADVLKEIRKDRPEYYQKRLLIEKKKLEEKIRKNQILTEHNFLLQQRIETGSNEVNALRNNEICEIFGFQIEEEINRTILYEHEQTNDQTHNRKWGKTETLTLLELYKHFYTDLQCTTKRNDVVYQQISDELKNKNYNFSRQQVKDRIKYLKMRYMKWKDGIKRSGAATIYFEYADILNEILGTKPNVEPIAIADTSSSENVSSPQNMPDVSTEENSDVFACEEHGQKKRKRNDIERRHQEKMTLLRDIKTSFETMFQQLIEKL</sequence>
<protein>
    <submittedName>
        <fullName evidence="1">Multifunctional protein ade2</fullName>
    </submittedName>
</protein>
<reference evidence="1" key="1">
    <citation type="submission" date="2022-04" db="EMBL/GenBank/DDBJ databases">
        <title>Chromosome-scale genome assembly of Holotrichia oblita Faldermann.</title>
        <authorList>
            <person name="Rongchong L."/>
        </authorList>
    </citation>
    <scope>NUCLEOTIDE SEQUENCE</scope>
    <source>
        <strain evidence="1">81SQS9</strain>
    </source>
</reference>
<proteinExistence type="predicted"/>
<evidence type="ECO:0000313" key="2">
    <source>
        <dbReference type="Proteomes" id="UP001056778"/>
    </source>
</evidence>
<dbReference type="Proteomes" id="UP001056778">
    <property type="component" value="Chromosome 9"/>
</dbReference>